<protein>
    <submittedName>
        <fullName evidence="1">Uncharacterized protein</fullName>
    </submittedName>
</protein>
<reference evidence="1 2" key="1">
    <citation type="submission" date="2016-10" db="EMBL/GenBank/DDBJ databases">
        <title>The Draft Genome Sequence of the Potato Rhizosphere Bacteria Ochrobactrum sp. IPA7.2.</title>
        <authorList>
            <person name="Gogoleva N.E."/>
            <person name="Khlopko Y.A."/>
            <person name="Burygin G.L."/>
            <person name="Plotnikov A.O."/>
        </authorList>
    </citation>
    <scope>NUCLEOTIDE SEQUENCE [LARGE SCALE GENOMIC DNA]</scope>
    <source>
        <strain evidence="1 2">IPA7.2</strain>
    </source>
</reference>
<evidence type="ECO:0000313" key="2">
    <source>
        <dbReference type="Proteomes" id="UP000182985"/>
    </source>
</evidence>
<accession>A0A1J6I1T1</accession>
<gene>
    <name evidence="1" type="ORF">BLA27_14230</name>
</gene>
<dbReference type="EMBL" id="MOEC01000013">
    <property type="protein sequence ID" value="OIS92842.1"/>
    <property type="molecule type" value="Genomic_DNA"/>
</dbReference>
<dbReference type="AlphaFoldDB" id="A0A1J6I1T1"/>
<comment type="caution">
    <text evidence="1">The sequence shown here is derived from an EMBL/GenBank/DDBJ whole genome shotgun (WGS) entry which is preliminary data.</text>
</comment>
<keyword evidence="2" id="KW-1185">Reference proteome</keyword>
<dbReference type="Proteomes" id="UP000182985">
    <property type="component" value="Unassembled WGS sequence"/>
</dbReference>
<evidence type="ECO:0000313" key="1">
    <source>
        <dbReference type="EMBL" id="OIS92842.1"/>
    </source>
</evidence>
<sequence length="82" mass="8924">MDFLVKTGASVALITVSGSGSYPAVSWHFECQTASTGPLYDQGAVMSLTHLVATRVVELSGPTRRRRLSAIEMIHDLFDEIQ</sequence>
<name>A0A1J6I1T1_9HYPH</name>
<proteinExistence type="predicted"/>
<organism evidence="1 2">
    <name type="scientific">Brucella cytisi</name>
    <dbReference type="NCBI Taxonomy" id="407152"/>
    <lineage>
        <taxon>Bacteria</taxon>
        <taxon>Pseudomonadati</taxon>
        <taxon>Pseudomonadota</taxon>
        <taxon>Alphaproteobacteria</taxon>
        <taxon>Hyphomicrobiales</taxon>
        <taxon>Brucellaceae</taxon>
        <taxon>Brucella/Ochrobactrum group</taxon>
        <taxon>Brucella</taxon>
    </lineage>
</organism>